<dbReference type="Proteomes" id="UP000503144">
    <property type="component" value="Chromosome"/>
</dbReference>
<reference evidence="4" key="1">
    <citation type="submission" date="2020-04" db="EMBL/GenBank/DDBJ databases">
        <authorList>
            <person name="Kittiwongwattana C."/>
        </authorList>
    </citation>
    <scope>NUCLEOTIDE SEQUENCE [LARGE SCALE GENOMIC DNA]</scope>
    <source>
        <strain evidence="4">1303</strain>
    </source>
</reference>
<proteinExistence type="predicted"/>
<dbReference type="RefSeq" id="WP_168861316.1">
    <property type="nucleotide sequence ID" value="NZ_CP051204.2"/>
</dbReference>
<feature type="domain" description="Mannosyl-glycoprotein endo-beta-N-acetylglucosamidase-like" evidence="2">
    <location>
        <begin position="17"/>
        <end position="170"/>
    </location>
</feature>
<dbReference type="PANTHER" id="PTHR33308">
    <property type="entry name" value="PEPTIDOGLYCAN HYDROLASE FLGJ"/>
    <property type="match status" value="1"/>
</dbReference>
<evidence type="ECO:0000256" key="1">
    <source>
        <dbReference type="ARBA" id="ARBA00022801"/>
    </source>
</evidence>
<gene>
    <name evidence="3" type="ORF">HF324_18390</name>
</gene>
<keyword evidence="1" id="KW-0378">Hydrolase</keyword>
<dbReference type="InterPro" id="IPR002901">
    <property type="entry name" value="MGlyc_endo_b_GlcNAc-like_dom"/>
</dbReference>
<dbReference type="Pfam" id="PF01832">
    <property type="entry name" value="Glucosaminidase"/>
    <property type="match status" value="1"/>
</dbReference>
<name>A0ABX6LHW3_9BACT</name>
<sequence>MRNEEIKKSFFNLYYHSAVKSERETGVPALVTLSQAALESGWGNHAPGNMFFGVKAGPSWTGKRQLLKTKEVHVTRGVKYPEVIGVTCRQDGKFEYVVKDWFRAYDNAEESFRDHGFTLKNARWKKGGELIYAEAFEHIDDPVAFVEAMAKHYATDPTYAKKLKGLITDFSQFVPK</sequence>
<evidence type="ECO:0000313" key="4">
    <source>
        <dbReference type="Proteomes" id="UP000503144"/>
    </source>
</evidence>
<protein>
    <submittedName>
        <fullName evidence="3">Glucosaminidase domain-containing protein</fullName>
    </submittedName>
</protein>
<dbReference type="InterPro" id="IPR051056">
    <property type="entry name" value="Glycosyl_Hydrolase_73"/>
</dbReference>
<dbReference type="Gene3D" id="1.10.530.10">
    <property type="match status" value="1"/>
</dbReference>
<reference evidence="3 4" key="2">
    <citation type="submission" date="2020-09" db="EMBL/GenBank/DDBJ databases">
        <authorList>
            <person name="Kittiwongwattana C."/>
        </authorList>
    </citation>
    <scope>NUCLEOTIDE SEQUENCE [LARGE SCALE GENOMIC DNA]</scope>
    <source>
        <strain evidence="3 4">1303</strain>
    </source>
</reference>
<dbReference type="PANTHER" id="PTHR33308:SF9">
    <property type="entry name" value="PEPTIDOGLYCAN HYDROLASE FLGJ"/>
    <property type="match status" value="1"/>
</dbReference>
<evidence type="ECO:0000313" key="3">
    <source>
        <dbReference type="EMBL" id="QJB39718.1"/>
    </source>
</evidence>
<dbReference type="EMBL" id="CP051204">
    <property type="protein sequence ID" value="QJB39718.1"/>
    <property type="molecule type" value="Genomic_DNA"/>
</dbReference>
<organism evidence="3 4">
    <name type="scientific">Chitinophaga oryzae</name>
    <dbReference type="NCBI Taxonomy" id="2725414"/>
    <lineage>
        <taxon>Bacteria</taxon>
        <taxon>Pseudomonadati</taxon>
        <taxon>Bacteroidota</taxon>
        <taxon>Chitinophagia</taxon>
        <taxon>Chitinophagales</taxon>
        <taxon>Chitinophagaceae</taxon>
        <taxon>Chitinophaga</taxon>
    </lineage>
</organism>
<keyword evidence="4" id="KW-1185">Reference proteome</keyword>
<accession>A0ABX6LHW3</accession>
<evidence type="ECO:0000259" key="2">
    <source>
        <dbReference type="Pfam" id="PF01832"/>
    </source>
</evidence>